<dbReference type="AlphaFoldDB" id="A0A0U5AQR0"/>
<dbReference type="KEGG" id="asoc:CB4_00251"/>
<dbReference type="OrthoDB" id="9777147at2"/>
<evidence type="ECO:0000256" key="4">
    <source>
        <dbReference type="ARBA" id="ARBA00013174"/>
    </source>
</evidence>
<evidence type="ECO:0000256" key="8">
    <source>
        <dbReference type="ARBA" id="ARBA00022692"/>
    </source>
</evidence>
<evidence type="ECO:0000256" key="13">
    <source>
        <dbReference type="ARBA" id="ARBA00023264"/>
    </source>
</evidence>
<keyword evidence="13" id="KW-1208">Phospholipid metabolism</keyword>
<keyword evidence="6" id="KW-0444">Lipid biosynthesis</keyword>
<reference evidence="16 17" key="1">
    <citation type="submission" date="2015-12" db="EMBL/GenBank/DDBJ databases">
        <title>Genome sequence of Aneurinibacillus soli.</title>
        <authorList>
            <person name="Lee J.S."/>
            <person name="Lee K.C."/>
            <person name="Kim K.K."/>
            <person name="Lee B.W."/>
        </authorList>
    </citation>
    <scope>NUCLEOTIDE SEQUENCE [LARGE SCALE GENOMIC DNA]</scope>
    <source>
        <strain evidence="16 17">CB4</strain>
    </source>
</reference>
<evidence type="ECO:0000256" key="3">
    <source>
        <dbReference type="ARBA" id="ARBA00010441"/>
    </source>
</evidence>
<keyword evidence="17" id="KW-1185">Reference proteome</keyword>
<evidence type="ECO:0000313" key="17">
    <source>
        <dbReference type="Proteomes" id="UP000217696"/>
    </source>
</evidence>
<dbReference type="InterPro" id="IPR043130">
    <property type="entry name" value="CDP-OH_PTrfase_TM_dom"/>
</dbReference>
<keyword evidence="8" id="KW-0812">Transmembrane</keyword>
<evidence type="ECO:0000256" key="11">
    <source>
        <dbReference type="ARBA" id="ARBA00023136"/>
    </source>
</evidence>
<sequence>MIAKAIPNMFTIGNLFLGVVAMLFAFQGDPQYINYAAIMVIVGMVFDGLDGRLARMLNAQSEFGKELDSLSDIVTFGVAPALIMYVVILQDMGWVGIVLAGLFPACGALRLARFNSATGGNTGYFIGLPITAAGGVLATMALYHNAFPSVYLALSMFGLSYLMISNIKYPNFKKVGIPRSAFWVTPIIIGVVVLTAWKFPQQFPMVIFVPLMLYALYGVKRSIDRMVRKRRHKESEEEMFHS</sequence>
<keyword evidence="7 15" id="KW-0808">Transferase</keyword>
<comment type="similarity">
    <text evidence="3 15">Belongs to the CDP-alcohol phosphatidyltransferase class-I family.</text>
</comment>
<evidence type="ECO:0000313" key="16">
    <source>
        <dbReference type="EMBL" id="BAU26149.1"/>
    </source>
</evidence>
<organism evidence="16 17">
    <name type="scientific">Aneurinibacillus soli</name>
    <dbReference type="NCBI Taxonomy" id="1500254"/>
    <lineage>
        <taxon>Bacteria</taxon>
        <taxon>Bacillati</taxon>
        <taxon>Bacillota</taxon>
        <taxon>Bacilli</taxon>
        <taxon>Bacillales</taxon>
        <taxon>Paenibacillaceae</taxon>
        <taxon>Aneurinibacillus group</taxon>
        <taxon>Aneurinibacillus</taxon>
    </lineage>
</organism>
<evidence type="ECO:0000256" key="5">
    <source>
        <dbReference type="ARBA" id="ARBA00017171"/>
    </source>
</evidence>
<accession>A0A0U5AQR0</accession>
<dbReference type="PROSITE" id="PS00379">
    <property type="entry name" value="CDP_ALCOHOL_P_TRANSF"/>
    <property type="match status" value="1"/>
</dbReference>
<dbReference type="NCBIfam" id="TIGR00473">
    <property type="entry name" value="pssA"/>
    <property type="match status" value="1"/>
</dbReference>
<keyword evidence="10" id="KW-0443">Lipid metabolism</keyword>
<dbReference type="Pfam" id="PF01066">
    <property type="entry name" value="CDP-OH_P_transf"/>
    <property type="match status" value="1"/>
</dbReference>
<dbReference type="GO" id="GO:0008654">
    <property type="term" value="P:phospholipid biosynthetic process"/>
    <property type="evidence" value="ECO:0007669"/>
    <property type="project" value="UniProtKB-KW"/>
</dbReference>
<proteinExistence type="inferred from homology"/>
<evidence type="ECO:0000256" key="9">
    <source>
        <dbReference type="ARBA" id="ARBA00022989"/>
    </source>
</evidence>
<comment type="catalytic activity">
    <reaction evidence="1">
        <text>a CDP-1,2-diacyl-sn-glycerol + L-serine = a 1,2-diacyl-sn-glycero-3-phospho-L-serine + CMP + H(+)</text>
        <dbReference type="Rhea" id="RHEA:16913"/>
        <dbReference type="ChEBI" id="CHEBI:15378"/>
        <dbReference type="ChEBI" id="CHEBI:33384"/>
        <dbReference type="ChEBI" id="CHEBI:57262"/>
        <dbReference type="ChEBI" id="CHEBI:58332"/>
        <dbReference type="ChEBI" id="CHEBI:60377"/>
        <dbReference type="EC" id="2.7.8.8"/>
    </reaction>
</comment>
<dbReference type="Gene3D" id="1.20.120.1760">
    <property type="match status" value="1"/>
</dbReference>
<keyword evidence="12" id="KW-0594">Phospholipid biosynthesis</keyword>
<comment type="subcellular location">
    <subcellularLocation>
        <location evidence="2">Endomembrane system</location>
        <topology evidence="2">Multi-pass membrane protein</topology>
    </subcellularLocation>
</comment>
<dbReference type="EMBL" id="AP017312">
    <property type="protein sequence ID" value="BAU26149.1"/>
    <property type="molecule type" value="Genomic_DNA"/>
</dbReference>
<evidence type="ECO:0000256" key="14">
    <source>
        <dbReference type="ARBA" id="ARBA00032361"/>
    </source>
</evidence>
<dbReference type="GO" id="GO:0016020">
    <property type="term" value="C:membrane"/>
    <property type="evidence" value="ECO:0007669"/>
    <property type="project" value="InterPro"/>
</dbReference>
<evidence type="ECO:0000256" key="7">
    <source>
        <dbReference type="ARBA" id="ARBA00022679"/>
    </source>
</evidence>
<name>A0A0U5AQR0_9BACL</name>
<keyword evidence="11" id="KW-0472">Membrane</keyword>
<dbReference type="EC" id="2.7.8.8" evidence="4"/>
<evidence type="ECO:0000256" key="15">
    <source>
        <dbReference type="RuleBase" id="RU003750"/>
    </source>
</evidence>
<protein>
    <recommendedName>
        <fullName evidence="5">CDP-diacylglycerol--serine O-phosphatidyltransferase</fullName>
        <ecNumber evidence="4">2.7.8.8</ecNumber>
    </recommendedName>
    <alternativeName>
        <fullName evidence="14">Phosphatidylserine synthase</fullName>
    </alternativeName>
</protein>
<dbReference type="InterPro" id="IPR000462">
    <property type="entry name" value="CDP-OH_P_trans"/>
</dbReference>
<evidence type="ECO:0000256" key="6">
    <source>
        <dbReference type="ARBA" id="ARBA00022516"/>
    </source>
</evidence>
<dbReference type="PANTHER" id="PTHR14269:SF61">
    <property type="entry name" value="CDP-DIACYLGLYCEROL--SERINE O-PHOSPHATIDYLTRANSFERASE"/>
    <property type="match status" value="1"/>
</dbReference>
<evidence type="ECO:0000256" key="12">
    <source>
        <dbReference type="ARBA" id="ARBA00023209"/>
    </source>
</evidence>
<evidence type="ECO:0000256" key="1">
    <source>
        <dbReference type="ARBA" id="ARBA00000287"/>
    </source>
</evidence>
<dbReference type="InterPro" id="IPR004533">
    <property type="entry name" value="CDP-diaglyc--ser_O-PTrfase"/>
</dbReference>
<dbReference type="Proteomes" id="UP000217696">
    <property type="component" value="Chromosome"/>
</dbReference>
<dbReference type="InterPro" id="IPR050324">
    <property type="entry name" value="CDP-alcohol_PTase-I"/>
</dbReference>
<dbReference type="GO" id="GO:0012505">
    <property type="term" value="C:endomembrane system"/>
    <property type="evidence" value="ECO:0007669"/>
    <property type="project" value="UniProtKB-SubCell"/>
</dbReference>
<evidence type="ECO:0000256" key="2">
    <source>
        <dbReference type="ARBA" id="ARBA00004127"/>
    </source>
</evidence>
<evidence type="ECO:0000256" key="10">
    <source>
        <dbReference type="ARBA" id="ARBA00023098"/>
    </source>
</evidence>
<gene>
    <name evidence="16" type="ORF">CB4_00251</name>
</gene>
<dbReference type="PANTHER" id="PTHR14269">
    <property type="entry name" value="CDP-DIACYLGLYCEROL--GLYCEROL-3-PHOSPHATE 3-PHOSPHATIDYLTRANSFERASE-RELATED"/>
    <property type="match status" value="1"/>
</dbReference>
<keyword evidence="9" id="KW-1133">Transmembrane helix</keyword>
<dbReference type="RefSeq" id="WP_096463220.1">
    <property type="nucleotide sequence ID" value="NZ_AP017312.1"/>
</dbReference>
<dbReference type="InterPro" id="IPR048254">
    <property type="entry name" value="CDP_ALCOHOL_P_TRANSF_CS"/>
</dbReference>
<dbReference type="GO" id="GO:0003882">
    <property type="term" value="F:CDP-diacylglycerol-serine O-phosphatidyltransferase activity"/>
    <property type="evidence" value="ECO:0007669"/>
    <property type="project" value="UniProtKB-EC"/>
</dbReference>